<gene>
    <name evidence="3" type="ORF">EBH_0036840</name>
</gene>
<feature type="compositionally biased region" description="Pro residues" evidence="1">
    <location>
        <begin position="499"/>
        <end position="515"/>
    </location>
</feature>
<dbReference type="VEuPathDB" id="ToxoDB:EBH_0036840"/>
<dbReference type="AlphaFoldDB" id="U6LQH0"/>
<reference evidence="3" key="2">
    <citation type="submission" date="2013-10" db="EMBL/GenBank/DDBJ databases">
        <authorList>
            <person name="Aslett M."/>
        </authorList>
    </citation>
    <scope>NUCLEOTIDE SEQUENCE [LARGE SCALE GENOMIC DNA]</scope>
    <source>
        <strain evidence="3">Houghton</strain>
    </source>
</reference>
<dbReference type="EMBL" id="HG712457">
    <property type="protein sequence ID" value="CDJ50844.1"/>
    <property type="molecule type" value="Genomic_DNA"/>
</dbReference>
<protein>
    <submittedName>
        <fullName evidence="3">SAG family member</fullName>
    </submittedName>
</protein>
<sequence length="603" mass="62863">MKGFGSVLLGAALLGAARAEGSAAGAKDGSAVTASCLADFNKVREQAALDPFTEETNETKKLPIKDSEYIKKVCEAIQTGQAVTGVAENSKRTGTYAYAPQTGSTADCSAAVSFWKGAHTNFQELPGEYKGDKEGLYADSKNRSLVALFNPNKSATVDCAYFTCPLTTTTTTTSPTTTTPKPTTSDSSPTTSGSPGRISSSERQPSAASASEENHGSEPEAASSAVPISHKDGTQNEQEAGMSVRRLSTSDGTVSGLVCLTNPAALVDQQRPFSEDVWKNIKKAIENSAATSTLSALLASALLLLAAVRTTPLVESGAQLGEQPSCGIPADDNNGEGAQKGSAVTADCLAEFNKVRTQAALNPFTAEADTNNKIPINEPFERQVALIFPAMPYTGPLSLAAGQAVRRSVVNTERTGTYAYAPQTGSTADCSAAVSFWKEAHASFQDIPAEYTSDEEGLYADSKTRSLVALFNPNESATLDCAYITCPHSTTTTTTSPTPTEPTEPPAETPNPNDPSLPHERLISPSSEGQHAAASASLQSQVNESAAAPPAFNVPSEDKTPNNQQAGPLVRRLAESDGMVSGLVCLTNPAALEAGKRPFSYVA</sequence>
<dbReference type="OrthoDB" id="346569at2759"/>
<feature type="compositionally biased region" description="Low complexity" evidence="1">
    <location>
        <begin position="170"/>
        <end position="195"/>
    </location>
</feature>
<evidence type="ECO:0000256" key="1">
    <source>
        <dbReference type="SAM" id="MobiDB-lite"/>
    </source>
</evidence>
<reference evidence="3" key="1">
    <citation type="submission" date="2013-10" db="EMBL/GenBank/DDBJ databases">
        <title>Genomic analysis of the causative agents of coccidiosis in chickens.</title>
        <authorList>
            <person name="Reid A.J."/>
            <person name="Blake D."/>
            <person name="Billington K."/>
            <person name="Browne H."/>
            <person name="Dunn M."/>
            <person name="Hung S."/>
            <person name="Kawahara F."/>
            <person name="Miranda-Saavedra D."/>
            <person name="Mourier T."/>
            <person name="Nagra H."/>
            <person name="Otto T.D."/>
            <person name="Rawlings N."/>
            <person name="Sanchez A."/>
            <person name="Sanders M."/>
            <person name="Subramaniam C."/>
            <person name="Tay Y."/>
            <person name="Dear P."/>
            <person name="Doerig C."/>
            <person name="Gruber A."/>
            <person name="Parkinson J."/>
            <person name="Shirley M."/>
            <person name="Wan K.L."/>
            <person name="Berriman M."/>
            <person name="Tomley F."/>
            <person name="Pain A."/>
        </authorList>
    </citation>
    <scope>NUCLEOTIDE SEQUENCE [LARGE SCALE GENOMIC DNA]</scope>
    <source>
        <strain evidence="3">Houghton</strain>
    </source>
</reference>
<evidence type="ECO:0000313" key="4">
    <source>
        <dbReference type="Proteomes" id="UP000030750"/>
    </source>
</evidence>
<name>U6LQH0_9EIME</name>
<feature type="chain" id="PRO_5004672763" evidence="2">
    <location>
        <begin position="20"/>
        <end position="603"/>
    </location>
</feature>
<evidence type="ECO:0000256" key="2">
    <source>
        <dbReference type="SAM" id="SignalP"/>
    </source>
</evidence>
<dbReference type="InterPro" id="IPR021288">
    <property type="entry name" value="Surface_antigen"/>
</dbReference>
<feature type="compositionally biased region" description="Polar residues" evidence="1">
    <location>
        <begin position="197"/>
        <end position="211"/>
    </location>
</feature>
<keyword evidence="4" id="KW-1185">Reference proteome</keyword>
<feature type="compositionally biased region" description="Low complexity" evidence="1">
    <location>
        <begin position="530"/>
        <end position="541"/>
    </location>
</feature>
<dbReference type="Proteomes" id="UP000030750">
    <property type="component" value="Unassembled WGS sequence"/>
</dbReference>
<organism evidence="3 4">
    <name type="scientific">Eimeria brunetti</name>
    <dbReference type="NCBI Taxonomy" id="51314"/>
    <lineage>
        <taxon>Eukaryota</taxon>
        <taxon>Sar</taxon>
        <taxon>Alveolata</taxon>
        <taxon>Apicomplexa</taxon>
        <taxon>Conoidasida</taxon>
        <taxon>Coccidia</taxon>
        <taxon>Eucoccidiorida</taxon>
        <taxon>Eimeriorina</taxon>
        <taxon>Eimeriidae</taxon>
        <taxon>Eimeria</taxon>
    </lineage>
</organism>
<evidence type="ECO:0000313" key="3">
    <source>
        <dbReference type="EMBL" id="CDJ50844.1"/>
    </source>
</evidence>
<feature type="region of interest" description="Disordered" evidence="1">
    <location>
        <begin position="170"/>
        <end position="248"/>
    </location>
</feature>
<feature type="region of interest" description="Disordered" evidence="1">
    <location>
        <begin position="490"/>
        <end position="565"/>
    </location>
</feature>
<dbReference type="Pfam" id="PF11054">
    <property type="entry name" value="Surface_antigen"/>
    <property type="match status" value="2"/>
</dbReference>
<proteinExistence type="predicted"/>
<keyword evidence="2" id="KW-0732">Signal</keyword>
<feature type="signal peptide" evidence="2">
    <location>
        <begin position="1"/>
        <end position="19"/>
    </location>
</feature>
<accession>U6LQH0</accession>